<reference evidence="2 3" key="1">
    <citation type="submission" date="2018-08" db="EMBL/GenBank/DDBJ databases">
        <authorList>
            <person name="Ferrada E.E."/>
            <person name="Latorre B.A."/>
        </authorList>
    </citation>
    <scope>NUCLEOTIDE SEQUENCE [LARGE SCALE GENOMIC DNA]</scope>
    <source>
        <strain evidence="2 3">VK-A60T</strain>
    </source>
</reference>
<accession>A0A385DD71</accession>
<organism evidence="2 3">
    <name type="scientific">Streptomyces koyangensis</name>
    <dbReference type="NCBI Taxonomy" id="188770"/>
    <lineage>
        <taxon>Bacteria</taxon>
        <taxon>Bacillati</taxon>
        <taxon>Actinomycetota</taxon>
        <taxon>Actinomycetes</taxon>
        <taxon>Kitasatosporales</taxon>
        <taxon>Streptomycetaceae</taxon>
        <taxon>Streptomyces</taxon>
        <taxon>Streptomyces aurantiacus group</taxon>
    </lineage>
</organism>
<dbReference type="Pfam" id="PF09344">
    <property type="entry name" value="Cas_CT1975"/>
    <property type="match status" value="1"/>
</dbReference>
<dbReference type="GeneID" id="300115627"/>
<proteinExistence type="predicted"/>
<dbReference type="KEGG" id="sky:D0C37_15755"/>
<evidence type="ECO:0000313" key="3">
    <source>
        <dbReference type="Proteomes" id="UP000259636"/>
    </source>
</evidence>
<feature type="region of interest" description="Disordered" evidence="1">
    <location>
        <begin position="25"/>
        <end position="45"/>
    </location>
</feature>
<sequence length="396" mass="42709">MTLAPLTPQTSRAYVDVHVIQTVPPANMNRDDQGNPKDAMYGGVRRSRVSSQAWKRATRMHFAGNKPEEDHATRTRGVAAALTEKLGALPGVPDEESAARLATSLLAPLGIKAGKKAGDTAYLFFYGQRQLDRLAALIADRIPELLALSDKKREAAVDELGVQEIFRTEHPLEVALFGRMVADLASLRVDAATQVAHALSTHAVDLEFDYFTAVDDETEKKNETGAGMIGNIGFNSATLYRYATVGLHQLKHNLAAGRESGAAWPATVAGVREFVTSFARSVPSGYGNSFAHRTLPSLVAVVVRTDQPVNLVSAFEDPVRLEGESIAATSAKRLANEHAKVTEQWGEPASFQAVVHAFDEKPALRVEDAFGPGQSFPELLAGLEAHLDREFSGESA</sequence>
<dbReference type="InterPro" id="IPR010148">
    <property type="entry name" value="CRISPR-assoc_prot_CT1975"/>
</dbReference>
<protein>
    <submittedName>
        <fullName evidence="2">Type I-E CRISPR-associated protein Cas7/Cse4/CasC</fullName>
    </submittedName>
</protein>
<dbReference type="Proteomes" id="UP000259636">
    <property type="component" value="Chromosome"/>
</dbReference>
<dbReference type="RefSeq" id="WP_101275922.1">
    <property type="nucleotide sequence ID" value="NZ_CP031742.1"/>
</dbReference>
<dbReference type="AlphaFoldDB" id="A0A385DD71"/>
<dbReference type="NCBIfam" id="TIGR01869">
    <property type="entry name" value="casC_Cse4"/>
    <property type="match status" value="1"/>
</dbReference>
<evidence type="ECO:0000256" key="1">
    <source>
        <dbReference type="SAM" id="MobiDB-lite"/>
    </source>
</evidence>
<gene>
    <name evidence="2" type="primary">cas7e</name>
    <name evidence="2" type="ORF">D0C37_15755</name>
</gene>
<name>A0A385DD71_9ACTN</name>
<dbReference type="EMBL" id="CP031742">
    <property type="protein sequence ID" value="AXQ55920.1"/>
    <property type="molecule type" value="Genomic_DNA"/>
</dbReference>
<evidence type="ECO:0000313" key="2">
    <source>
        <dbReference type="EMBL" id="AXQ55920.1"/>
    </source>
</evidence>